<evidence type="ECO:0000313" key="2">
    <source>
        <dbReference type="EMBL" id="KAF2098502.1"/>
    </source>
</evidence>
<proteinExistence type="predicted"/>
<protein>
    <recommendedName>
        <fullName evidence="4">Ino eighty subunit 1</fullName>
    </recommendedName>
</protein>
<feature type="compositionally biased region" description="Acidic residues" evidence="1">
    <location>
        <begin position="702"/>
        <end position="726"/>
    </location>
</feature>
<name>A0A9P4M8M4_9PEZI</name>
<feature type="compositionally biased region" description="Acidic residues" evidence="1">
    <location>
        <begin position="663"/>
        <end position="676"/>
    </location>
</feature>
<feature type="compositionally biased region" description="Polar residues" evidence="1">
    <location>
        <begin position="398"/>
        <end position="407"/>
    </location>
</feature>
<feature type="compositionally biased region" description="Polar residues" evidence="1">
    <location>
        <begin position="44"/>
        <end position="53"/>
    </location>
</feature>
<dbReference type="PANTHER" id="PTHR37287">
    <property type="entry name" value="INO EIGHTY SUBUNIT 1"/>
    <property type="match status" value="1"/>
</dbReference>
<dbReference type="GO" id="GO:0031011">
    <property type="term" value="C:Ino80 complex"/>
    <property type="evidence" value="ECO:0007669"/>
    <property type="project" value="InterPro"/>
</dbReference>
<dbReference type="PANTHER" id="PTHR37287:SF1">
    <property type="entry name" value="INO EIGHTY SUBUNIT 1"/>
    <property type="match status" value="1"/>
</dbReference>
<reference evidence="2" key="1">
    <citation type="journal article" date="2020" name="Stud. Mycol.">
        <title>101 Dothideomycetes genomes: a test case for predicting lifestyles and emergence of pathogens.</title>
        <authorList>
            <person name="Haridas S."/>
            <person name="Albert R."/>
            <person name="Binder M."/>
            <person name="Bloem J."/>
            <person name="Labutti K."/>
            <person name="Salamov A."/>
            <person name="Andreopoulos B."/>
            <person name="Baker S."/>
            <person name="Barry K."/>
            <person name="Bills G."/>
            <person name="Bluhm B."/>
            <person name="Cannon C."/>
            <person name="Castanera R."/>
            <person name="Culley D."/>
            <person name="Daum C."/>
            <person name="Ezra D."/>
            <person name="Gonzalez J."/>
            <person name="Henrissat B."/>
            <person name="Kuo A."/>
            <person name="Liang C."/>
            <person name="Lipzen A."/>
            <person name="Lutzoni F."/>
            <person name="Magnuson J."/>
            <person name="Mondo S."/>
            <person name="Nolan M."/>
            <person name="Ohm R."/>
            <person name="Pangilinan J."/>
            <person name="Park H.-J."/>
            <person name="Ramirez L."/>
            <person name="Alfaro M."/>
            <person name="Sun H."/>
            <person name="Tritt A."/>
            <person name="Yoshinaga Y."/>
            <person name="Zwiers L.-H."/>
            <person name="Turgeon B."/>
            <person name="Goodwin S."/>
            <person name="Spatafora J."/>
            <person name="Crous P."/>
            <person name="Grigoriev I."/>
        </authorList>
    </citation>
    <scope>NUCLEOTIDE SEQUENCE</scope>
    <source>
        <strain evidence="2">CBS 133067</strain>
    </source>
</reference>
<feature type="region of interest" description="Disordered" evidence="1">
    <location>
        <begin position="1"/>
        <end position="53"/>
    </location>
</feature>
<accession>A0A9P4M8M4</accession>
<feature type="compositionally biased region" description="Basic and acidic residues" evidence="1">
    <location>
        <begin position="387"/>
        <end position="397"/>
    </location>
</feature>
<keyword evidence="3" id="KW-1185">Reference proteome</keyword>
<dbReference type="AlphaFoldDB" id="A0A9P4M8M4"/>
<evidence type="ECO:0000256" key="1">
    <source>
        <dbReference type="SAM" id="MobiDB-lite"/>
    </source>
</evidence>
<comment type="caution">
    <text evidence="2">The sequence shown here is derived from an EMBL/GenBank/DDBJ whole genome shotgun (WGS) entry which is preliminary data.</text>
</comment>
<feature type="compositionally biased region" description="Basic and acidic residues" evidence="1">
    <location>
        <begin position="653"/>
        <end position="662"/>
    </location>
</feature>
<dbReference type="EMBL" id="ML978126">
    <property type="protein sequence ID" value="KAF2098502.1"/>
    <property type="molecule type" value="Genomic_DNA"/>
</dbReference>
<feature type="region of interest" description="Disordered" evidence="1">
    <location>
        <begin position="653"/>
        <end position="726"/>
    </location>
</feature>
<dbReference type="InterPro" id="IPR038014">
    <property type="entry name" value="Ies1"/>
</dbReference>
<gene>
    <name evidence="2" type="ORF">NA57DRAFT_39625</name>
</gene>
<dbReference type="OrthoDB" id="5413003at2759"/>
<feature type="compositionally biased region" description="Basic and acidic residues" evidence="1">
    <location>
        <begin position="677"/>
        <end position="695"/>
    </location>
</feature>
<dbReference type="Proteomes" id="UP000799772">
    <property type="component" value="Unassembled WGS sequence"/>
</dbReference>
<sequence length="726" mass="80427">MPKRKANPNLSHLYDDVPSDAPSPRDGGSGGEQPHYTSTTTTTRRNANGSVSSVYSGNKIRHLKKEDGVPLWRKDIQYDFLKYVFEDDKKAFTKVSDSSKGHTFADIYLDAMAKSSKCSKILKDKLLTERSAAINMAMVCLLVNVGRMNTTLNFFPEMRAQLRTYHSIPSLQAQQDPNAYKQLQDAPRLKSILKGATEDSEQPSTLEDIRTAPVPRTNPVNLIFVLSQYAPKISEMHFDVPRDFFDLVMKSGLSSRSRATAFLWLMWWYLESDFSEHDALNNPYGPGRKGENAGPGDMSIKTPQFDILTDEQAAAENVDTEEEKQFGEVKRQERINILASDALAPVVTGPKRFTNNPVFSVVESEGAASPIPDQGQSPAPSMTGRLPCEEYHTDSDQTRSMSPQPHGSTLVPKSTPGGMRIEKLLNDETPSGPPPPPATGSTPLAPIKLGRGNWSKAKREAAAAANATLQKQRQAAGMDVASPAASTGPAAPAANSATGPHGFYLPLNGSEPSHKRTRPLTAHQIAVEQFRKKRVEYLLHKKLESKHKSARSRRTREGAMARTWKQVRMLPDGFDSEEELHISLVQRQEGMTNAIPYRGFAGFRLVEGIPVYQDFDKVDDSGEQVHTYRQAFSRMRRRLDRWEHGLEVVRKKRPDPEDRVVDTVEEGDDAGDDSEADRDMDGDGDRDGDGMDLEGRSSLPPEEGDEADEELDDVDGSDEDEIMGDA</sequence>
<feature type="region of interest" description="Disordered" evidence="1">
    <location>
        <begin position="364"/>
        <end position="449"/>
    </location>
</feature>
<evidence type="ECO:0008006" key="4">
    <source>
        <dbReference type="Google" id="ProtNLM"/>
    </source>
</evidence>
<organism evidence="2 3">
    <name type="scientific">Rhizodiscina lignyota</name>
    <dbReference type="NCBI Taxonomy" id="1504668"/>
    <lineage>
        <taxon>Eukaryota</taxon>
        <taxon>Fungi</taxon>
        <taxon>Dikarya</taxon>
        <taxon>Ascomycota</taxon>
        <taxon>Pezizomycotina</taxon>
        <taxon>Dothideomycetes</taxon>
        <taxon>Pleosporomycetidae</taxon>
        <taxon>Aulographales</taxon>
        <taxon>Rhizodiscinaceae</taxon>
        <taxon>Rhizodiscina</taxon>
    </lineage>
</organism>
<evidence type="ECO:0000313" key="3">
    <source>
        <dbReference type="Proteomes" id="UP000799772"/>
    </source>
</evidence>